<proteinExistence type="predicted"/>
<comment type="caution">
    <text evidence="1">The sequence shown here is derived from an EMBL/GenBank/DDBJ whole genome shotgun (WGS) entry which is preliminary data.</text>
</comment>
<gene>
    <name evidence="1" type="ORF">GWK16_04080</name>
</gene>
<dbReference type="GO" id="GO:0070573">
    <property type="term" value="F:metallodipeptidase activity"/>
    <property type="evidence" value="ECO:0007669"/>
    <property type="project" value="InterPro"/>
</dbReference>
<dbReference type="PROSITE" id="PS51365">
    <property type="entry name" value="RENAL_DIPEPTIDASE_2"/>
    <property type="match status" value="1"/>
</dbReference>
<dbReference type="PANTHER" id="PTHR10443:SF12">
    <property type="entry name" value="DIPEPTIDASE"/>
    <property type="match status" value="1"/>
</dbReference>
<dbReference type="SUPFAM" id="SSF51556">
    <property type="entry name" value="Metallo-dependent hydrolases"/>
    <property type="match status" value="1"/>
</dbReference>
<dbReference type="EMBL" id="JABBKX010000001">
    <property type="protein sequence ID" value="NMJ40406.1"/>
    <property type="molecule type" value="Genomic_DNA"/>
</dbReference>
<dbReference type="Proteomes" id="UP000548582">
    <property type="component" value="Unassembled WGS sequence"/>
</dbReference>
<name>A0A848E8J7_9PROT</name>
<organism evidence="1 2">
    <name type="scientific">Neoroseomonas marina</name>
    <dbReference type="NCBI Taxonomy" id="1232220"/>
    <lineage>
        <taxon>Bacteria</taxon>
        <taxon>Pseudomonadati</taxon>
        <taxon>Pseudomonadota</taxon>
        <taxon>Alphaproteobacteria</taxon>
        <taxon>Acetobacterales</taxon>
        <taxon>Acetobacteraceae</taxon>
        <taxon>Neoroseomonas</taxon>
    </lineage>
</organism>
<dbReference type="InterPro" id="IPR008257">
    <property type="entry name" value="Pept_M19"/>
</dbReference>
<sequence>MPEAPAAAALISWTALQRGEEPADGARAALEGEAFPPDAATTDGGLLLVPEAACCLGCRPDPDTTVEVTLSMPWRPRPGRLRVEGVWRRVAGEGWRGRFEAARVLPLPSPVFGMGRRALLAAPLVCAAPRVARAQGSGAAQALVAAARPADLHSHAGRVILARRAVQRPFQPVAAPMREGGMTLIALAMVADTPTTQVVENRIEAFREPDPGELWQHGLAAFARLQALVAGEGLVVVTDRAGLARSRQAGAPPAVVVAAEGADMLEGRIERVEVLFREQRLRHLQLVHYRVNELGDIQTAAPVHGGLTGFGAEVVRACNRLGILVDVAHGTEPLVRRAAEVTTKPLVLSHTAIARRPSLRSRWVTADHARLVAATGGVVGVWPIVDRPPSVRAYAESIARMVDAIGIDHVGVGSDMRGLLSPASFEEYRLTPDLAEALLAVGFDPASAAKVLGGNYARVLGAVLPG</sequence>
<evidence type="ECO:0000313" key="1">
    <source>
        <dbReference type="EMBL" id="NMJ40406.1"/>
    </source>
</evidence>
<dbReference type="Gene3D" id="3.20.20.140">
    <property type="entry name" value="Metal-dependent hydrolases"/>
    <property type="match status" value="1"/>
</dbReference>
<dbReference type="Pfam" id="PF01244">
    <property type="entry name" value="Peptidase_M19"/>
    <property type="match status" value="1"/>
</dbReference>
<dbReference type="RefSeq" id="WP_170052650.1">
    <property type="nucleotide sequence ID" value="NZ_JABBKX010000001.1"/>
</dbReference>
<dbReference type="PANTHER" id="PTHR10443">
    <property type="entry name" value="MICROSOMAL DIPEPTIDASE"/>
    <property type="match status" value="1"/>
</dbReference>
<protein>
    <submittedName>
        <fullName evidence="1">Peptidase M19</fullName>
    </submittedName>
</protein>
<dbReference type="AlphaFoldDB" id="A0A848E8J7"/>
<accession>A0A848E8J7</accession>
<keyword evidence="2" id="KW-1185">Reference proteome</keyword>
<dbReference type="GO" id="GO:0006508">
    <property type="term" value="P:proteolysis"/>
    <property type="evidence" value="ECO:0007669"/>
    <property type="project" value="InterPro"/>
</dbReference>
<reference evidence="1 2" key="1">
    <citation type="submission" date="2020-03" db="EMBL/GenBank/DDBJ databases">
        <authorList>
            <person name="Sun Q."/>
        </authorList>
    </citation>
    <scope>NUCLEOTIDE SEQUENCE [LARGE SCALE GENOMIC DNA]</scope>
    <source>
        <strain evidence="1 2">JC162</strain>
    </source>
</reference>
<dbReference type="InterPro" id="IPR032466">
    <property type="entry name" value="Metal_Hydrolase"/>
</dbReference>
<evidence type="ECO:0000313" key="2">
    <source>
        <dbReference type="Proteomes" id="UP000548582"/>
    </source>
</evidence>